<dbReference type="CDD" id="cd05269">
    <property type="entry name" value="TMR_SDR_a"/>
    <property type="match status" value="1"/>
</dbReference>
<sequence>MSTILVTGASGQFGRLVLDALLASGNVAPADIVAASRDTGKLAAYAEKGVTLRTADFDDAATLDAAFAGIDKALIISTDALAVPGQRLTQHRNAVAAAKRAGVGRLFYTSLPNPETSVVTFAPDHLGTEEAIKASGLAYTILRNSWYMENLFLSLPNALQSGTWYTSAGDGRTSYVARADLAAATAAALLSDETANLTLTLTGPVGYTNGEVAALVSAVSGKPLAVVNLTDEQLAEGMAGAGVPDFLNPTFVSFDANTRLGHIEIVTDSVETLTGRPSTSLKAFLDANAAALAG</sequence>
<evidence type="ECO:0000313" key="2">
    <source>
        <dbReference type="EMBL" id="MCD7110820.1"/>
    </source>
</evidence>
<organism evidence="2 3">
    <name type="scientific">Rhizobium quercicola</name>
    <dbReference type="NCBI Taxonomy" id="2901226"/>
    <lineage>
        <taxon>Bacteria</taxon>
        <taxon>Pseudomonadati</taxon>
        <taxon>Pseudomonadota</taxon>
        <taxon>Alphaproteobacteria</taxon>
        <taxon>Hyphomicrobiales</taxon>
        <taxon>Rhizobiaceae</taxon>
        <taxon>Rhizobium/Agrobacterium group</taxon>
        <taxon>Rhizobium</taxon>
    </lineage>
</organism>
<protein>
    <submittedName>
        <fullName evidence="2">SDR family oxidoreductase</fullName>
    </submittedName>
</protein>
<comment type="caution">
    <text evidence="2">The sequence shown here is derived from an EMBL/GenBank/DDBJ whole genome shotgun (WGS) entry which is preliminary data.</text>
</comment>
<dbReference type="AlphaFoldDB" id="A0A9X1NTD2"/>
<accession>A0A9X1NTD2</accession>
<dbReference type="Gene3D" id="3.90.25.10">
    <property type="entry name" value="UDP-galactose 4-epimerase, domain 1"/>
    <property type="match status" value="1"/>
</dbReference>
<reference evidence="2" key="1">
    <citation type="submission" date="2021-12" db="EMBL/GenBank/DDBJ databases">
        <authorList>
            <person name="Li Y."/>
        </authorList>
    </citation>
    <scope>NUCLEOTIDE SEQUENCE</scope>
    <source>
        <strain evidence="2">DKSPLA3</strain>
    </source>
</reference>
<dbReference type="InterPro" id="IPR008030">
    <property type="entry name" value="NmrA-like"/>
</dbReference>
<dbReference type="SUPFAM" id="SSF51735">
    <property type="entry name" value="NAD(P)-binding Rossmann-fold domains"/>
    <property type="match status" value="1"/>
</dbReference>
<evidence type="ECO:0000313" key="3">
    <source>
        <dbReference type="Proteomes" id="UP001139089"/>
    </source>
</evidence>
<dbReference type="PANTHER" id="PTHR47129:SF1">
    <property type="entry name" value="NMRA-LIKE DOMAIN-CONTAINING PROTEIN"/>
    <property type="match status" value="1"/>
</dbReference>
<dbReference type="Pfam" id="PF05368">
    <property type="entry name" value="NmrA"/>
    <property type="match status" value="1"/>
</dbReference>
<gene>
    <name evidence="2" type="ORF">LRX75_17440</name>
</gene>
<keyword evidence="3" id="KW-1185">Reference proteome</keyword>
<proteinExistence type="predicted"/>
<evidence type="ECO:0000259" key="1">
    <source>
        <dbReference type="Pfam" id="PF05368"/>
    </source>
</evidence>
<feature type="domain" description="NmrA-like" evidence="1">
    <location>
        <begin position="2"/>
        <end position="268"/>
    </location>
</feature>
<dbReference type="RefSeq" id="WP_231815951.1">
    <property type="nucleotide sequence ID" value="NZ_JAJOZR010000011.1"/>
</dbReference>
<dbReference type="InterPro" id="IPR036291">
    <property type="entry name" value="NAD(P)-bd_dom_sf"/>
</dbReference>
<dbReference type="Gene3D" id="3.40.50.720">
    <property type="entry name" value="NAD(P)-binding Rossmann-like Domain"/>
    <property type="match status" value="1"/>
</dbReference>
<dbReference type="InterPro" id="IPR052718">
    <property type="entry name" value="NmrA-type_oxidoreductase"/>
</dbReference>
<dbReference type="PANTHER" id="PTHR47129">
    <property type="entry name" value="QUINONE OXIDOREDUCTASE 2"/>
    <property type="match status" value="1"/>
</dbReference>
<dbReference type="EMBL" id="JAJOZR010000011">
    <property type="protein sequence ID" value="MCD7110820.1"/>
    <property type="molecule type" value="Genomic_DNA"/>
</dbReference>
<dbReference type="Proteomes" id="UP001139089">
    <property type="component" value="Unassembled WGS sequence"/>
</dbReference>
<name>A0A9X1NTD2_9HYPH</name>